<comment type="caution">
    <text evidence="2">The sequence shown here is derived from an EMBL/GenBank/DDBJ whole genome shotgun (WGS) entry which is preliminary data.</text>
</comment>
<evidence type="ECO:0000313" key="2">
    <source>
        <dbReference type="EMBL" id="GFU24965.1"/>
    </source>
</evidence>
<dbReference type="Proteomes" id="UP000887013">
    <property type="component" value="Unassembled WGS sequence"/>
</dbReference>
<dbReference type="EMBL" id="BMAW01128308">
    <property type="protein sequence ID" value="GFU24965.1"/>
    <property type="molecule type" value="Genomic_DNA"/>
</dbReference>
<dbReference type="OrthoDB" id="125347at2759"/>
<protein>
    <recommendedName>
        <fullName evidence="4">HTH CENPB-type domain-containing protein</fullName>
    </recommendedName>
</protein>
<keyword evidence="3" id="KW-1185">Reference proteome</keyword>
<reference evidence="2" key="1">
    <citation type="submission" date="2020-08" db="EMBL/GenBank/DDBJ databases">
        <title>Multicomponent nature underlies the extraordinary mechanical properties of spider dragline silk.</title>
        <authorList>
            <person name="Kono N."/>
            <person name="Nakamura H."/>
            <person name="Mori M."/>
            <person name="Yoshida Y."/>
            <person name="Ohtoshi R."/>
            <person name="Malay A.D."/>
            <person name="Moran D.A.P."/>
            <person name="Tomita M."/>
            <person name="Numata K."/>
            <person name="Arakawa K."/>
        </authorList>
    </citation>
    <scope>NUCLEOTIDE SEQUENCE</scope>
</reference>
<feature type="region of interest" description="Disordered" evidence="1">
    <location>
        <begin position="47"/>
        <end position="67"/>
    </location>
</feature>
<gene>
    <name evidence="2" type="ORF">NPIL_385401</name>
</gene>
<sequence>MNSLTLSSDSFVGVRIALSFNHDKLFNVAYSIFGYILSVKVIKSPTVSHRGGNEEEPQLGPSSASDAEEFQASKGWFDRLVKRYQLRIGKSYGEAASADIETAEKYPETP</sequence>
<organism evidence="2 3">
    <name type="scientific">Nephila pilipes</name>
    <name type="common">Giant wood spider</name>
    <name type="synonym">Nephila maculata</name>
    <dbReference type="NCBI Taxonomy" id="299642"/>
    <lineage>
        <taxon>Eukaryota</taxon>
        <taxon>Metazoa</taxon>
        <taxon>Ecdysozoa</taxon>
        <taxon>Arthropoda</taxon>
        <taxon>Chelicerata</taxon>
        <taxon>Arachnida</taxon>
        <taxon>Araneae</taxon>
        <taxon>Araneomorphae</taxon>
        <taxon>Entelegynae</taxon>
        <taxon>Araneoidea</taxon>
        <taxon>Nephilidae</taxon>
        <taxon>Nephila</taxon>
    </lineage>
</organism>
<accession>A0A8X6QFV9</accession>
<evidence type="ECO:0008006" key="4">
    <source>
        <dbReference type="Google" id="ProtNLM"/>
    </source>
</evidence>
<proteinExistence type="predicted"/>
<evidence type="ECO:0000313" key="3">
    <source>
        <dbReference type="Proteomes" id="UP000887013"/>
    </source>
</evidence>
<dbReference type="AlphaFoldDB" id="A0A8X6QFV9"/>
<name>A0A8X6QFV9_NEPPI</name>
<evidence type="ECO:0000256" key="1">
    <source>
        <dbReference type="SAM" id="MobiDB-lite"/>
    </source>
</evidence>